<keyword evidence="2" id="KW-1185">Reference proteome</keyword>
<reference evidence="1 2" key="1">
    <citation type="submission" date="2020-05" db="EMBL/GenBank/DDBJ databases">
        <title>Aquincola sp. isolate from soil.</title>
        <authorList>
            <person name="Han J."/>
            <person name="Kim D.-U."/>
        </authorList>
    </citation>
    <scope>NUCLEOTIDE SEQUENCE [LARGE SCALE GENOMIC DNA]</scope>
    <source>
        <strain evidence="1 2">S2</strain>
    </source>
</reference>
<sequence>MGALNIKAWPAVLSPQQDFVRASFRHWGTLIKNPDNLPGGRSGRTTWVSGKSPTLVLAWDWSEALPWIVVLSNPMKISSNVALELAPGQALDRDACVVVLNDVVNRLPWQRAVRRQLRESAQPFGMAQREAVAL</sequence>
<proteinExistence type="predicted"/>
<accession>A0ABX2EQ83</accession>
<protein>
    <submittedName>
        <fullName evidence="1">Uncharacterized protein</fullName>
    </submittedName>
</protein>
<dbReference type="Gene3D" id="3.10.450.610">
    <property type="match status" value="1"/>
</dbReference>
<name>A0ABX2EQ83_9BURK</name>
<evidence type="ECO:0000313" key="2">
    <source>
        <dbReference type="Proteomes" id="UP000737171"/>
    </source>
</evidence>
<dbReference type="Proteomes" id="UP000737171">
    <property type="component" value="Unassembled WGS sequence"/>
</dbReference>
<evidence type="ECO:0000313" key="1">
    <source>
        <dbReference type="EMBL" id="NRF70702.1"/>
    </source>
</evidence>
<dbReference type="RefSeq" id="WP_173130356.1">
    <property type="nucleotide sequence ID" value="NZ_JABRWJ010000009.1"/>
</dbReference>
<gene>
    <name evidence="1" type="ORF">HLB44_27220</name>
</gene>
<comment type="caution">
    <text evidence="1">The sequence shown here is derived from an EMBL/GenBank/DDBJ whole genome shotgun (WGS) entry which is preliminary data.</text>
</comment>
<organism evidence="1 2">
    <name type="scientific">Pseudaquabacterium terrae</name>
    <dbReference type="NCBI Taxonomy" id="2732868"/>
    <lineage>
        <taxon>Bacteria</taxon>
        <taxon>Pseudomonadati</taxon>
        <taxon>Pseudomonadota</taxon>
        <taxon>Betaproteobacteria</taxon>
        <taxon>Burkholderiales</taxon>
        <taxon>Sphaerotilaceae</taxon>
        <taxon>Pseudaquabacterium</taxon>
    </lineage>
</organism>
<dbReference type="EMBL" id="JABRWJ010000009">
    <property type="protein sequence ID" value="NRF70702.1"/>
    <property type="molecule type" value="Genomic_DNA"/>
</dbReference>